<feature type="compositionally biased region" description="Basic and acidic residues" evidence="1">
    <location>
        <begin position="82"/>
        <end position="91"/>
    </location>
</feature>
<dbReference type="AlphaFoldDB" id="A0A565CMC1"/>
<keyword evidence="3" id="KW-1185">Reference proteome</keyword>
<organism evidence="2 3">
    <name type="scientific">Arabis nemorensis</name>
    <dbReference type="NCBI Taxonomy" id="586526"/>
    <lineage>
        <taxon>Eukaryota</taxon>
        <taxon>Viridiplantae</taxon>
        <taxon>Streptophyta</taxon>
        <taxon>Embryophyta</taxon>
        <taxon>Tracheophyta</taxon>
        <taxon>Spermatophyta</taxon>
        <taxon>Magnoliopsida</taxon>
        <taxon>eudicotyledons</taxon>
        <taxon>Gunneridae</taxon>
        <taxon>Pentapetalae</taxon>
        <taxon>rosids</taxon>
        <taxon>malvids</taxon>
        <taxon>Brassicales</taxon>
        <taxon>Brassicaceae</taxon>
        <taxon>Arabideae</taxon>
        <taxon>Arabis</taxon>
    </lineage>
</organism>
<sequence>MTSTDGVELPWKMVAKGSRSSTRRSKKSLVSPGTVAGEEPEKLGVPVQGQHSAEKVELVPIKKRRFMVRSPSPSNRSSAQREGSEHRAHISHDLPVSILNPKLIDERTSDILDEKPDCGDHDFSGIEILATVACSCSGDMIAAAEKISNALSDESSTERPKANMEAGESGNLALESGGAVTVSDKSLADDASEKNNECLKDVRLHWDLNVSMDAWGQPCDAEDVACGRDVEGEITESIAPKESEPIDGSKDHMVGVIASDGHANSQSPSGPKSEAAARNGQESQSGYDSQYEDGELREPYPWEETEGDMGEIEQVDYGSEPEDERFYCMVESNDNKMEDFEKAILGETNFGPVKCESGDAPRMGESNEGSDIEKHVVVCMNDSHLKRGSSSPSRSFASKPFKDLSSHDAIQRRRQVCFP</sequence>
<feature type="region of interest" description="Disordered" evidence="1">
    <location>
        <begin position="64"/>
        <end position="91"/>
    </location>
</feature>
<feature type="region of interest" description="Disordered" evidence="1">
    <location>
        <begin position="1"/>
        <end position="52"/>
    </location>
</feature>
<feature type="compositionally biased region" description="Basic and acidic residues" evidence="1">
    <location>
        <begin position="400"/>
        <end position="411"/>
    </location>
</feature>
<evidence type="ECO:0000256" key="1">
    <source>
        <dbReference type="SAM" id="MobiDB-lite"/>
    </source>
</evidence>
<reference evidence="2" key="1">
    <citation type="submission" date="2019-07" db="EMBL/GenBank/DDBJ databases">
        <authorList>
            <person name="Dittberner H."/>
        </authorList>
    </citation>
    <scope>NUCLEOTIDE SEQUENCE [LARGE SCALE GENOMIC DNA]</scope>
</reference>
<evidence type="ECO:0000313" key="3">
    <source>
        <dbReference type="Proteomes" id="UP000489600"/>
    </source>
</evidence>
<accession>A0A565CMC1</accession>
<gene>
    <name evidence="2" type="ORF">ANE_LOCUS25253</name>
</gene>
<dbReference type="EMBL" id="CABITT030000008">
    <property type="protein sequence ID" value="VVB14809.1"/>
    <property type="molecule type" value="Genomic_DNA"/>
</dbReference>
<evidence type="ECO:0000313" key="2">
    <source>
        <dbReference type="EMBL" id="VVB14809.1"/>
    </source>
</evidence>
<feature type="region of interest" description="Disordered" evidence="1">
    <location>
        <begin position="235"/>
        <end position="321"/>
    </location>
</feature>
<feature type="compositionally biased region" description="Basic and acidic residues" evidence="1">
    <location>
        <begin position="239"/>
        <end position="253"/>
    </location>
</feature>
<dbReference type="OrthoDB" id="1350766at2759"/>
<comment type="caution">
    <text evidence="2">The sequence shown here is derived from an EMBL/GenBank/DDBJ whole genome shotgun (WGS) entry which is preliminary data.</text>
</comment>
<feature type="compositionally biased region" description="Polar residues" evidence="1">
    <location>
        <begin position="71"/>
        <end position="81"/>
    </location>
</feature>
<proteinExistence type="predicted"/>
<protein>
    <submittedName>
        <fullName evidence="2">Uncharacterized protein</fullName>
    </submittedName>
</protein>
<name>A0A565CMC1_9BRAS</name>
<dbReference type="Proteomes" id="UP000489600">
    <property type="component" value="Unassembled WGS sequence"/>
</dbReference>
<feature type="compositionally biased region" description="Acidic residues" evidence="1">
    <location>
        <begin position="301"/>
        <end position="321"/>
    </location>
</feature>
<feature type="compositionally biased region" description="Low complexity" evidence="1">
    <location>
        <begin position="389"/>
        <end position="399"/>
    </location>
</feature>
<dbReference type="PANTHER" id="PTHR34536">
    <property type="entry name" value="DENTIN SIALOPHOSPHOPROTEIN-LIKE PROTEIN"/>
    <property type="match status" value="1"/>
</dbReference>
<dbReference type="PANTHER" id="PTHR34536:SF6">
    <property type="entry name" value="DENTIN SIALOPHOSPHOPROTEIN-LIKE PROTEIN"/>
    <property type="match status" value="1"/>
</dbReference>
<feature type="region of interest" description="Disordered" evidence="1">
    <location>
        <begin position="350"/>
        <end position="371"/>
    </location>
</feature>
<feature type="region of interest" description="Disordered" evidence="1">
    <location>
        <begin position="383"/>
        <end position="419"/>
    </location>
</feature>